<dbReference type="PANTHER" id="PTHR11177">
    <property type="entry name" value="CHITINASE"/>
    <property type="match status" value="1"/>
</dbReference>
<accession>A0A9P6N5I6</accession>
<dbReference type="EMBL" id="JAAAID010000025">
    <property type="protein sequence ID" value="KAG0024234.1"/>
    <property type="molecule type" value="Genomic_DNA"/>
</dbReference>
<dbReference type="AlphaFoldDB" id="A0A9P6N5I6"/>
<organism evidence="3 4">
    <name type="scientific">Entomortierella chlamydospora</name>
    <dbReference type="NCBI Taxonomy" id="101097"/>
    <lineage>
        <taxon>Eukaryota</taxon>
        <taxon>Fungi</taxon>
        <taxon>Fungi incertae sedis</taxon>
        <taxon>Mucoromycota</taxon>
        <taxon>Mortierellomycotina</taxon>
        <taxon>Mortierellomycetes</taxon>
        <taxon>Mortierellales</taxon>
        <taxon>Mortierellaceae</taxon>
        <taxon>Entomortierella</taxon>
    </lineage>
</organism>
<sequence length="173" mass="18885">MELLSFILPRVYWPSAAFPAVVQAQRIVEYYGKAVGGCSDNLPIASSDLPVELYTHLNFAFALINDEGVIAIDKEGDDVTYKALNDLKAEKPTLHTAITAGGWDMNMAHYFETVSTAENRQNFIKSAIAFRKFNLSLSFSGVTFTLEDPKRTAPGSPTIGLGKEGCQEKGAMT</sequence>
<dbReference type="GO" id="GO:0005975">
    <property type="term" value="P:carbohydrate metabolic process"/>
    <property type="evidence" value="ECO:0007669"/>
    <property type="project" value="InterPro"/>
</dbReference>
<feature type="region of interest" description="Disordered" evidence="1">
    <location>
        <begin position="153"/>
        <end position="173"/>
    </location>
</feature>
<dbReference type="PROSITE" id="PS51910">
    <property type="entry name" value="GH18_2"/>
    <property type="match status" value="1"/>
</dbReference>
<evidence type="ECO:0000313" key="3">
    <source>
        <dbReference type="EMBL" id="KAG0024234.1"/>
    </source>
</evidence>
<reference evidence="3" key="1">
    <citation type="journal article" date="2020" name="Fungal Divers.">
        <title>Resolving the Mortierellaceae phylogeny through synthesis of multi-gene phylogenetics and phylogenomics.</title>
        <authorList>
            <person name="Vandepol N."/>
            <person name="Liber J."/>
            <person name="Desiro A."/>
            <person name="Na H."/>
            <person name="Kennedy M."/>
            <person name="Barry K."/>
            <person name="Grigoriev I.V."/>
            <person name="Miller A.N."/>
            <person name="O'Donnell K."/>
            <person name="Stajich J.E."/>
            <person name="Bonito G."/>
        </authorList>
    </citation>
    <scope>NUCLEOTIDE SEQUENCE</scope>
    <source>
        <strain evidence="3">NRRL 2769</strain>
    </source>
</reference>
<keyword evidence="4" id="KW-1185">Reference proteome</keyword>
<dbReference type="Proteomes" id="UP000703661">
    <property type="component" value="Unassembled WGS sequence"/>
</dbReference>
<gene>
    <name evidence="3" type="ORF">BGZ80_005016</name>
</gene>
<dbReference type="InterPro" id="IPR017853">
    <property type="entry name" value="GH"/>
</dbReference>
<evidence type="ECO:0000256" key="1">
    <source>
        <dbReference type="SAM" id="MobiDB-lite"/>
    </source>
</evidence>
<feature type="domain" description="GH18" evidence="2">
    <location>
        <begin position="25"/>
        <end position="173"/>
    </location>
</feature>
<proteinExistence type="predicted"/>
<dbReference type="InterPro" id="IPR050314">
    <property type="entry name" value="Glycosyl_Hydrlase_18"/>
</dbReference>
<dbReference type="PANTHER" id="PTHR11177:SF333">
    <property type="entry name" value="CHITINASE"/>
    <property type="match status" value="1"/>
</dbReference>
<dbReference type="InterPro" id="IPR001223">
    <property type="entry name" value="Glyco_hydro18_cat"/>
</dbReference>
<comment type="caution">
    <text evidence="3">The sequence shown here is derived from an EMBL/GenBank/DDBJ whole genome shotgun (WGS) entry which is preliminary data.</text>
</comment>
<dbReference type="Gene3D" id="3.20.20.80">
    <property type="entry name" value="Glycosidases"/>
    <property type="match status" value="1"/>
</dbReference>
<dbReference type="Pfam" id="PF00704">
    <property type="entry name" value="Glyco_hydro_18"/>
    <property type="match status" value="1"/>
</dbReference>
<name>A0A9P6N5I6_9FUNG</name>
<dbReference type="SUPFAM" id="SSF51445">
    <property type="entry name" value="(Trans)glycosidases"/>
    <property type="match status" value="1"/>
</dbReference>
<evidence type="ECO:0000313" key="4">
    <source>
        <dbReference type="Proteomes" id="UP000703661"/>
    </source>
</evidence>
<protein>
    <recommendedName>
        <fullName evidence="2">GH18 domain-containing protein</fullName>
    </recommendedName>
</protein>
<evidence type="ECO:0000259" key="2">
    <source>
        <dbReference type="PROSITE" id="PS51910"/>
    </source>
</evidence>